<proteinExistence type="predicted"/>
<sequence length="54" mass="5925">MGIVILMVIASVSLAAVFLILFLLGAKKGQFDEDESPAVRMLMDDKKVKDKIDT</sequence>
<keyword evidence="3" id="KW-1185">Reference proteome</keyword>
<name>A0ABV2LVE8_9FLAO</name>
<dbReference type="NCBIfam" id="TIGR00847">
    <property type="entry name" value="ccoS"/>
    <property type="match status" value="1"/>
</dbReference>
<accession>A0ABV2LVE8</accession>
<keyword evidence="1" id="KW-0812">Transmembrane</keyword>
<comment type="caution">
    <text evidence="2">The sequence shown here is derived from an EMBL/GenBank/DDBJ whole genome shotgun (WGS) entry which is preliminary data.</text>
</comment>
<evidence type="ECO:0000256" key="1">
    <source>
        <dbReference type="SAM" id="Phobius"/>
    </source>
</evidence>
<dbReference type="RefSeq" id="WP_354509843.1">
    <property type="nucleotide sequence ID" value="NZ_JBEPMO010000014.1"/>
</dbReference>
<keyword evidence="1" id="KW-1133">Transmembrane helix</keyword>
<evidence type="ECO:0000313" key="2">
    <source>
        <dbReference type="EMBL" id="MET3732531.1"/>
    </source>
</evidence>
<gene>
    <name evidence="2" type="ORF">ABID46_002120</name>
</gene>
<protein>
    <submittedName>
        <fullName evidence="2">Cbb3-type cytochrome oxidase maturation protein</fullName>
    </submittedName>
</protein>
<dbReference type="Proteomes" id="UP001549146">
    <property type="component" value="Unassembled WGS sequence"/>
</dbReference>
<dbReference type="InterPro" id="IPR004714">
    <property type="entry name" value="Cyt_oxidase_maturation_cbb3"/>
</dbReference>
<dbReference type="Pfam" id="PF03597">
    <property type="entry name" value="FixS"/>
    <property type="match status" value="1"/>
</dbReference>
<keyword evidence="1" id="KW-0472">Membrane</keyword>
<reference evidence="2 3" key="1">
    <citation type="submission" date="2024-06" db="EMBL/GenBank/DDBJ databases">
        <title>Genomic Encyclopedia of Type Strains, Phase IV (KMG-IV): sequencing the most valuable type-strain genomes for metagenomic binning, comparative biology and taxonomic classification.</title>
        <authorList>
            <person name="Goeker M."/>
        </authorList>
    </citation>
    <scope>NUCLEOTIDE SEQUENCE [LARGE SCALE GENOMIC DNA]</scope>
    <source>
        <strain evidence="2 3">DSM 29388</strain>
    </source>
</reference>
<organism evidence="2 3">
    <name type="scientific">Moheibacter stercoris</name>
    <dbReference type="NCBI Taxonomy" id="1628251"/>
    <lineage>
        <taxon>Bacteria</taxon>
        <taxon>Pseudomonadati</taxon>
        <taxon>Bacteroidota</taxon>
        <taxon>Flavobacteriia</taxon>
        <taxon>Flavobacteriales</taxon>
        <taxon>Weeksellaceae</taxon>
        <taxon>Moheibacter</taxon>
    </lineage>
</organism>
<evidence type="ECO:0000313" key="3">
    <source>
        <dbReference type="Proteomes" id="UP001549146"/>
    </source>
</evidence>
<feature type="transmembrane region" description="Helical" evidence="1">
    <location>
        <begin position="6"/>
        <end position="26"/>
    </location>
</feature>
<dbReference type="EMBL" id="JBEPMO010000014">
    <property type="protein sequence ID" value="MET3732531.1"/>
    <property type="molecule type" value="Genomic_DNA"/>
</dbReference>